<evidence type="ECO:0000256" key="6">
    <source>
        <dbReference type="ARBA" id="ARBA00022801"/>
    </source>
</evidence>
<reference evidence="16 17" key="1">
    <citation type="journal article" date="2021" name="ISME Commun">
        <title>Automated analysis of genomic sequences facilitates high-throughput and comprehensive description of bacteria.</title>
        <authorList>
            <person name="Hitch T.C.A."/>
        </authorList>
    </citation>
    <scope>NUCLEOTIDE SEQUENCE [LARGE SCALE GENOMIC DNA]</scope>
    <source>
        <strain evidence="16 17">Sanger_31</strain>
    </source>
</reference>
<dbReference type="GO" id="GO:0030245">
    <property type="term" value="P:cellulose catabolic process"/>
    <property type="evidence" value="ECO:0007669"/>
    <property type="project" value="UniProtKB-KW"/>
</dbReference>
<feature type="domain" description="Carbohydrate binding X2" evidence="13">
    <location>
        <begin position="546"/>
        <end position="628"/>
    </location>
</feature>
<sequence>MTGVMRRFSAALAAAAMAVSIVPFADISAYAEYAATHPEGFVYADGSKFMCDGSPYYYGGTNCYYLTYKSKSEVKNVFDDASKMGLKVIRIWGNLDVGKKTGEIDPQSGHETFEGNNDGTGEKDGVYFQYWDDEAGKPVVNEGEDGLRHLDYIIKQAEEHDMKLVITFTNYWEAFGGMGQYVKWYQMSQGKSVGNSKVDEKDTCDFYTNETIKGWYKDYIKTLLNHTNYYTGEKLMDSEAVFSWELSNEPRCTVDEFCKDDILYNWAKEMSAYVKSIDPYHMVSVGDEGFYNLGYQEAARQDLPSSAYSGYYGVDFDKLMTIDTVDFGTPHMYVDQWGFDLGDDDLEWIKRHAQTTSSADKPIIFEEFGLTDKTKRDAAYSDWLDIVTGDYYEGVEYQGFNYWMIASYLDDGTLYQDYDGYTVYGPEGIEKTDSTRTLMMNAAAKMEKKNIVNTTDKSTYSFDRSKSGNVVVNVSMKEGSISGVEVGGKKLSSDDYTIRGNAVTIKASYLKRQELAKYSCRILTTGGNQPKFNLTVSDSSIPKPIISPEIISVDVNPKKCSDVDITMDRKTSEFRGIVADGKALAEGTDYTTSGDTVTIKSAYLKTLSAGIVTLKFDFYEGEDRELTINVFDTTGFDELDTFESYSNDKALWSSYSRNTSGNEVSLSLAAKNGSKALAFGYDIGSPNGYCGVNHPIAIRNASSFAGVELWVEGDGTGNSLTVQLRDANDNYFEAQIALDFAGGKTVKIPFAAFKAPSWQSGGNLDTSKLNQFSFYMGGDSAQKTGTVYIDDVVFYEDGQIEKPHLSTKSGIFDADAPSGVRTDLVLYGKSVESIIVNGKKLTGGLDYSTSGSQIMLNESWLKTLANGNYTLTYTFSDGNTDTFALTVKNVKSSHTHSYTAKVTKEATCTTEGERIYTCTCGDRYTETIPAKGHSWVKGETVAPTENEKGYTIYTCASCGETKKDDYTDPIGHRHSYTLTSTKAATCEADGEKVYTCSCGEKYTETIPATGHSESAWIIDKAATATENGSKHTECTTCGKVIKTEVIPATGEVSDRKETVIFTGSAKTSGWGQAITLSTTKEGGSFDSSVIEKDGYFEVQFKGVTDKAEVILQSWSGGADWARVSPTEVTEKDGIVYAKYSYDDVAAAFGTTDFSKVDRFHVGAANGDIEVLSVKYIVGKSTKPVDPVDPVDPDKPEQDPYVSIFWGAKSCGSWGQAVSVMTSKNYGSFDVSYLSANGYFYVEYSGAENEFELILQSWSGGANWARVQPSETGRANDHYYAKFTYADCVKELGTGFDKLDQLHAAAKNGDITVYSICYCTPAR</sequence>
<dbReference type="PANTHER" id="PTHR31451:SF39">
    <property type="entry name" value="MANNAN ENDO-1,4-BETA-MANNOSIDASE 1"/>
    <property type="match status" value="1"/>
</dbReference>
<dbReference type="InterPro" id="IPR013783">
    <property type="entry name" value="Ig-like_fold"/>
</dbReference>
<evidence type="ECO:0000256" key="10">
    <source>
        <dbReference type="ARBA" id="ARBA00023326"/>
    </source>
</evidence>
<comment type="catalytic activity">
    <reaction evidence="1">
        <text>Random hydrolysis of (1-&gt;4)-beta-D-mannosidic linkages in mannans, galactomannans and glucomannans.</text>
        <dbReference type="EC" id="3.2.1.78"/>
    </reaction>
</comment>
<evidence type="ECO:0000256" key="4">
    <source>
        <dbReference type="ARBA" id="ARBA00022525"/>
    </source>
</evidence>
<evidence type="ECO:0000256" key="2">
    <source>
        <dbReference type="ARBA" id="ARBA00004613"/>
    </source>
</evidence>
<dbReference type="InterPro" id="IPR045053">
    <property type="entry name" value="MAN-like"/>
</dbReference>
<name>A0AAE3LL67_9FIRM</name>
<dbReference type="GO" id="GO:0016985">
    <property type="term" value="F:mannan endo-1,4-beta-mannosidase activity"/>
    <property type="evidence" value="ECO:0007669"/>
    <property type="project" value="TreeGrafter"/>
</dbReference>
<dbReference type="EC" id="3.2.1.78" evidence="3"/>
<feature type="signal peptide" evidence="11">
    <location>
        <begin position="1"/>
        <end position="25"/>
    </location>
</feature>
<dbReference type="GO" id="GO:0008810">
    <property type="term" value="F:cellulase activity"/>
    <property type="evidence" value="ECO:0007669"/>
    <property type="project" value="InterPro"/>
</dbReference>
<dbReference type="Gene3D" id="2.60.40.10">
    <property type="entry name" value="Immunoglobulins"/>
    <property type="match status" value="3"/>
</dbReference>
<comment type="caution">
    <text evidence="16">The sequence shown here is derived from an EMBL/GenBank/DDBJ whole genome shotgun (WGS) entry which is preliminary data.</text>
</comment>
<keyword evidence="7" id="KW-0136">Cellulose degradation</keyword>
<evidence type="ECO:0000256" key="7">
    <source>
        <dbReference type="ARBA" id="ARBA00023001"/>
    </source>
</evidence>
<evidence type="ECO:0000313" key="17">
    <source>
        <dbReference type="Proteomes" id="UP001208131"/>
    </source>
</evidence>
<feature type="domain" description="Carbohydrate binding X2" evidence="13">
    <location>
        <begin position="457"/>
        <end position="533"/>
    </location>
</feature>
<dbReference type="RefSeq" id="WP_267301660.1">
    <property type="nucleotide sequence ID" value="NZ_JAOQJZ010000013.1"/>
</dbReference>
<dbReference type="InterPro" id="IPR008979">
    <property type="entry name" value="Galactose-bd-like_sf"/>
</dbReference>
<dbReference type="Pfam" id="PF03442">
    <property type="entry name" value="CBM_X2"/>
    <property type="match status" value="3"/>
</dbReference>
<dbReference type="EMBL" id="JAOQJZ010000013">
    <property type="protein sequence ID" value="MCU6706527.1"/>
    <property type="molecule type" value="Genomic_DNA"/>
</dbReference>
<keyword evidence="10" id="KW-0624">Polysaccharide degradation</keyword>
<gene>
    <name evidence="16" type="ORF">OCV57_11405</name>
</gene>
<dbReference type="Pfam" id="PF18259">
    <property type="entry name" value="CBM65_1"/>
    <property type="match status" value="2"/>
</dbReference>
<evidence type="ECO:0000256" key="8">
    <source>
        <dbReference type="ARBA" id="ARBA00023277"/>
    </source>
</evidence>
<dbReference type="InterPro" id="IPR005102">
    <property type="entry name" value="Carbo-bd_X2"/>
</dbReference>
<dbReference type="InterPro" id="IPR040877">
    <property type="entry name" value="CBM65_1"/>
</dbReference>
<organism evidence="16 17">
    <name type="scientific">Hominimerdicola aceti</name>
    <dbReference type="NCBI Taxonomy" id="2981726"/>
    <lineage>
        <taxon>Bacteria</taxon>
        <taxon>Bacillati</taxon>
        <taxon>Bacillota</taxon>
        <taxon>Clostridia</taxon>
        <taxon>Eubacteriales</taxon>
        <taxon>Oscillospiraceae</taxon>
        <taxon>Hominimerdicola</taxon>
    </lineage>
</organism>
<dbReference type="Gene3D" id="2.60.120.1070">
    <property type="match status" value="2"/>
</dbReference>
<evidence type="ECO:0000259" key="15">
    <source>
        <dbReference type="Pfam" id="PF26410"/>
    </source>
</evidence>
<proteinExistence type="predicted"/>
<feature type="domain" description="Carbohydrate binding module 65" evidence="14">
    <location>
        <begin position="1204"/>
        <end position="1315"/>
    </location>
</feature>
<evidence type="ECO:0000259" key="12">
    <source>
        <dbReference type="Pfam" id="PF03425"/>
    </source>
</evidence>
<evidence type="ECO:0000256" key="11">
    <source>
        <dbReference type="SAM" id="SignalP"/>
    </source>
</evidence>
<dbReference type="SUPFAM" id="SSF49785">
    <property type="entry name" value="Galactose-binding domain-like"/>
    <property type="match status" value="1"/>
</dbReference>
<evidence type="ECO:0000256" key="5">
    <source>
        <dbReference type="ARBA" id="ARBA00022729"/>
    </source>
</evidence>
<comment type="subcellular location">
    <subcellularLocation>
        <location evidence="2">Secreted</location>
    </subcellularLocation>
</comment>
<evidence type="ECO:0000256" key="3">
    <source>
        <dbReference type="ARBA" id="ARBA00012706"/>
    </source>
</evidence>
<dbReference type="InterPro" id="IPR001547">
    <property type="entry name" value="Glyco_hydro_5"/>
</dbReference>
<evidence type="ECO:0000259" key="14">
    <source>
        <dbReference type="Pfam" id="PF18259"/>
    </source>
</evidence>
<evidence type="ECO:0000256" key="9">
    <source>
        <dbReference type="ARBA" id="ARBA00023295"/>
    </source>
</evidence>
<evidence type="ECO:0000313" key="16">
    <source>
        <dbReference type="EMBL" id="MCU6706527.1"/>
    </source>
</evidence>
<evidence type="ECO:0000259" key="13">
    <source>
        <dbReference type="Pfam" id="PF03442"/>
    </source>
</evidence>
<dbReference type="SUPFAM" id="SSF51445">
    <property type="entry name" value="(Trans)glycosidases"/>
    <property type="match status" value="1"/>
</dbReference>
<dbReference type="GO" id="GO:0005576">
    <property type="term" value="C:extracellular region"/>
    <property type="evidence" value="ECO:0007669"/>
    <property type="project" value="UniProtKB-SubCell"/>
</dbReference>
<feature type="domain" description="Carbohydrate binding X2" evidence="13">
    <location>
        <begin position="806"/>
        <end position="883"/>
    </location>
</feature>
<keyword evidence="4" id="KW-0964">Secreted</keyword>
<keyword evidence="17" id="KW-1185">Reference proteome</keyword>
<dbReference type="Pfam" id="PF26410">
    <property type="entry name" value="GH5_mannosidase"/>
    <property type="match status" value="1"/>
</dbReference>
<dbReference type="Pfam" id="PF03425">
    <property type="entry name" value="CBM_11"/>
    <property type="match status" value="1"/>
</dbReference>
<dbReference type="PANTHER" id="PTHR31451">
    <property type="match status" value="1"/>
</dbReference>
<accession>A0AAE3LL67</accession>
<evidence type="ECO:0000256" key="1">
    <source>
        <dbReference type="ARBA" id="ARBA00001678"/>
    </source>
</evidence>
<keyword evidence="5 11" id="KW-0732">Signal</keyword>
<keyword evidence="8" id="KW-0119">Carbohydrate metabolism</keyword>
<feature type="chain" id="PRO_5042028712" description="mannan endo-1,4-beta-mannosidase" evidence="11">
    <location>
        <begin position="26"/>
        <end position="1322"/>
    </location>
</feature>
<feature type="domain" description="Carbohydrate binding module 65" evidence="14">
    <location>
        <begin position="1061"/>
        <end position="1173"/>
    </location>
</feature>
<keyword evidence="9" id="KW-0326">Glycosidase</keyword>
<dbReference type="Proteomes" id="UP001208131">
    <property type="component" value="Unassembled WGS sequence"/>
</dbReference>
<dbReference type="InterPro" id="IPR005087">
    <property type="entry name" value="CBM11"/>
</dbReference>
<feature type="domain" description="CBM11" evidence="12">
    <location>
        <begin position="635"/>
        <end position="792"/>
    </location>
</feature>
<dbReference type="SUPFAM" id="SSF81296">
    <property type="entry name" value="E set domains"/>
    <property type="match status" value="3"/>
</dbReference>
<dbReference type="InterPro" id="IPR014756">
    <property type="entry name" value="Ig_E-set"/>
</dbReference>
<dbReference type="Gene3D" id="2.60.120.430">
    <property type="entry name" value="Galactose-binding lectin"/>
    <property type="match status" value="1"/>
</dbReference>
<dbReference type="InterPro" id="IPR017853">
    <property type="entry name" value="GH"/>
</dbReference>
<feature type="domain" description="Glycoside hydrolase family 5" evidence="15">
    <location>
        <begin position="147"/>
        <end position="405"/>
    </location>
</feature>
<protein>
    <recommendedName>
        <fullName evidence="3">mannan endo-1,4-beta-mannosidase</fullName>
        <ecNumber evidence="3">3.2.1.78</ecNumber>
    </recommendedName>
</protein>
<dbReference type="Gene3D" id="3.20.20.80">
    <property type="entry name" value="Glycosidases"/>
    <property type="match status" value="1"/>
</dbReference>
<keyword evidence="6" id="KW-0378">Hydrolase</keyword>